<dbReference type="InterPro" id="IPR036163">
    <property type="entry name" value="HMA_dom_sf"/>
</dbReference>
<keyword evidence="1" id="KW-0479">Metal-binding</keyword>
<comment type="caution">
    <text evidence="4">The sequence shown here is derived from an EMBL/GenBank/DDBJ whole genome shotgun (WGS) entry which is preliminary data.</text>
</comment>
<evidence type="ECO:0000313" key="5">
    <source>
        <dbReference type="Proteomes" id="UP001552299"/>
    </source>
</evidence>
<dbReference type="Gene3D" id="3.30.70.100">
    <property type="match status" value="1"/>
</dbReference>
<dbReference type="Pfam" id="PF00403">
    <property type="entry name" value="HMA"/>
    <property type="match status" value="1"/>
</dbReference>
<evidence type="ECO:0000256" key="2">
    <source>
        <dbReference type="SAM" id="MobiDB-lite"/>
    </source>
</evidence>
<dbReference type="PROSITE" id="PS01047">
    <property type="entry name" value="HMA_1"/>
    <property type="match status" value="1"/>
</dbReference>
<dbReference type="PROSITE" id="PS50846">
    <property type="entry name" value="HMA_2"/>
    <property type="match status" value="1"/>
</dbReference>
<name>A0ABD0UAW4_DENTH</name>
<protein>
    <recommendedName>
        <fullName evidence="3">HMA domain-containing protein</fullName>
    </recommendedName>
</protein>
<gene>
    <name evidence="4" type="ORF">M5K25_020548</name>
</gene>
<organism evidence="4 5">
    <name type="scientific">Dendrobium thyrsiflorum</name>
    <name type="common">Pinecone-like raceme dendrobium</name>
    <name type="synonym">Orchid</name>
    <dbReference type="NCBI Taxonomy" id="117978"/>
    <lineage>
        <taxon>Eukaryota</taxon>
        <taxon>Viridiplantae</taxon>
        <taxon>Streptophyta</taxon>
        <taxon>Embryophyta</taxon>
        <taxon>Tracheophyta</taxon>
        <taxon>Spermatophyta</taxon>
        <taxon>Magnoliopsida</taxon>
        <taxon>Liliopsida</taxon>
        <taxon>Asparagales</taxon>
        <taxon>Orchidaceae</taxon>
        <taxon>Epidendroideae</taxon>
        <taxon>Malaxideae</taxon>
        <taxon>Dendrobiinae</taxon>
        <taxon>Dendrobium</taxon>
    </lineage>
</organism>
<dbReference type="SUPFAM" id="SSF55008">
    <property type="entry name" value="HMA, heavy metal-associated domain"/>
    <property type="match status" value="1"/>
</dbReference>
<dbReference type="FunFam" id="3.30.70.100:FF:000047">
    <property type="entry name" value="Copper-transporting ATPase PAA1, chloroplastic"/>
    <property type="match status" value="1"/>
</dbReference>
<dbReference type="AlphaFoldDB" id="A0ABD0UAW4"/>
<feature type="domain" description="HMA" evidence="3">
    <location>
        <begin position="189"/>
        <end position="263"/>
    </location>
</feature>
<dbReference type="Proteomes" id="UP001552299">
    <property type="component" value="Unassembled WGS sequence"/>
</dbReference>
<evidence type="ECO:0000259" key="3">
    <source>
        <dbReference type="PROSITE" id="PS50846"/>
    </source>
</evidence>
<dbReference type="EMBL" id="JANQDX010000016">
    <property type="protein sequence ID" value="KAL0909661.1"/>
    <property type="molecule type" value="Genomic_DNA"/>
</dbReference>
<sequence length="275" mass="28891">MLFSLKKKKKKFGLRGCPPATSFPGRIRLQILLSPILFLSSCEEKQLKGRRRTRKNFESSTLLTMPLLTSSGTLRLFPSSRPVQLSLGRASAASKASSFAGSFHHRVSDSISISFSRSFPWFSSLIMPSPRLLASISSSAALSGSGGGGRDGLAGGFGGGGGDGGSSGQVSATGPLVGETEEDPALESDIIFLSVGGMTCGGCAASVKRILESQPQVASATVYLEKEIAVVSTVPEAKDTENWQQLLGEKLANHLTACGFKSEFQGQGQAIEKEL</sequence>
<dbReference type="GO" id="GO:0046872">
    <property type="term" value="F:metal ion binding"/>
    <property type="evidence" value="ECO:0007669"/>
    <property type="project" value="UniProtKB-KW"/>
</dbReference>
<accession>A0ABD0UAW4</accession>
<reference evidence="4 5" key="1">
    <citation type="journal article" date="2024" name="Plant Biotechnol. J.">
        <title>Dendrobium thyrsiflorum genome and its molecular insights into genes involved in important horticultural traits.</title>
        <authorList>
            <person name="Chen B."/>
            <person name="Wang J.Y."/>
            <person name="Zheng P.J."/>
            <person name="Li K.L."/>
            <person name="Liang Y.M."/>
            <person name="Chen X.F."/>
            <person name="Zhang C."/>
            <person name="Zhao X."/>
            <person name="He X."/>
            <person name="Zhang G.Q."/>
            <person name="Liu Z.J."/>
            <person name="Xu Q."/>
        </authorList>
    </citation>
    <scope>NUCLEOTIDE SEQUENCE [LARGE SCALE GENOMIC DNA]</scope>
    <source>
        <strain evidence="4">GZMU011</strain>
    </source>
</reference>
<proteinExistence type="predicted"/>
<dbReference type="CDD" id="cd00371">
    <property type="entry name" value="HMA"/>
    <property type="match status" value="1"/>
</dbReference>
<keyword evidence="5" id="KW-1185">Reference proteome</keyword>
<evidence type="ECO:0000313" key="4">
    <source>
        <dbReference type="EMBL" id="KAL0909661.1"/>
    </source>
</evidence>
<dbReference type="InterPro" id="IPR006121">
    <property type="entry name" value="HMA_dom"/>
</dbReference>
<feature type="compositionally biased region" description="Gly residues" evidence="2">
    <location>
        <begin position="152"/>
        <end position="167"/>
    </location>
</feature>
<dbReference type="InterPro" id="IPR017969">
    <property type="entry name" value="Heavy-metal-associated_CS"/>
</dbReference>
<evidence type="ECO:0000256" key="1">
    <source>
        <dbReference type="ARBA" id="ARBA00022723"/>
    </source>
</evidence>
<feature type="region of interest" description="Disordered" evidence="2">
    <location>
        <begin position="152"/>
        <end position="179"/>
    </location>
</feature>